<feature type="non-terminal residue" evidence="2">
    <location>
        <position position="116"/>
    </location>
</feature>
<name>A0A0F9AYW5_9ZZZZ</name>
<feature type="region of interest" description="Disordered" evidence="1">
    <location>
        <begin position="1"/>
        <end position="23"/>
    </location>
</feature>
<feature type="compositionally biased region" description="Basic and acidic residues" evidence="1">
    <location>
        <begin position="1"/>
        <end position="22"/>
    </location>
</feature>
<proteinExistence type="predicted"/>
<dbReference type="EMBL" id="LAZR01040309">
    <property type="protein sequence ID" value="KKL14809.1"/>
    <property type="molecule type" value="Genomic_DNA"/>
</dbReference>
<comment type="caution">
    <text evidence="2">The sequence shown here is derived from an EMBL/GenBank/DDBJ whole genome shotgun (WGS) entry which is preliminary data.</text>
</comment>
<gene>
    <name evidence="2" type="ORF">LCGC14_2511930</name>
</gene>
<accession>A0A0F9AYW5</accession>
<evidence type="ECO:0000313" key="2">
    <source>
        <dbReference type="EMBL" id="KKL14809.1"/>
    </source>
</evidence>
<organism evidence="2">
    <name type="scientific">marine sediment metagenome</name>
    <dbReference type="NCBI Taxonomy" id="412755"/>
    <lineage>
        <taxon>unclassified sequences</taxon>
        <taxon>metagenomes</taxon>
        <taxon>ecological metagenomes</taxon>
    </lineage>
</organism>
<sequence length="116" mass="12399">MEKTGQVKPEAAKEQPGKDVKAADVQTTTGLTGLNVSALIEIVQNSKARHSTRIEALGEIHGRSGCQYTGLERLDIDILAKVVVDKTIPEDLRAAAADALALRRPADKTSTPHESD</sequence>
<dbReference type="AlphaFoldDB" id="A0A0F9AYW5"/>
<reference evidence="2" key="1">
    <citation type="journal article" date="2015" name="Nature">
        <title>Complex archaea that bridge the gap between prokaryotes and eukaryotes.</title>
        <authorList>
            <person name="Spang A."/>
            <person name="Saw J.H."/>
            <person name="Jorgensen S.L."/>
            <person name="Zaremba-Niedzwiedzka K."/>
            <person name="Martijn J."/>
            <person name="Lind A.E."/>
            <person name="van Eijk R."/>
            <person name="Schleper C."/>
            <person name="Guy L."/>
            <person name="Ettema T.J."/>
        </authorList>
    </citation>
    <scope>NUCLEOTIDE SEQUENCE</scope>
</reference>
<evidence type="ECO:0000256" key="1">
    <source>
        <dbReference type="SAM" id="MobiDB-lite"/>
    </source>
</evidence>
<protein>
    <submittedName>
        <fullName evidence="2">Uncharacterized protein</fullName>
    </submittedName>
</protein>